<evidence type="ECO:0000313" key="4">
    <source>
        <dbReference type="Proteomes" id="UP000655225"/>
    </source>
</evidence>
<dbReference type="PANTHER" id="PTHR46288:SF17">
    <property type="entry name" value="CYSTEINE_HISTIDINE-RICH C1 DOMAIN PROTEIN"/>
    <property type="match status" value="1"/>
</dbReference>
<dbReference type="Gene3D" id="3.30.40.10">
    <property type="entry name" value="Zinc/RING finger domain, C3HC4 (zinc finger)"/>
    <property type="match status" value="1"/>
</dbReference>
<protein>
    <recommendedName>
        <fullName evidence="2">DC1 domain-containing protein</fullName>
    </recommendedName>
</protein>
<reference evidence="3 4" key="1">
    <citation type="submission" date="2020-04" db="EMBL/GenBank/DDBJ databases">
        <title>Plant Genome Project.</title>
        <authorList>
            <person name="Zhang R.-G."/>
        </authorList>
    </citation>
    <scope>NUCLEOTIDE SEQUENCE [LARGE SCALE GENOMIC DNA]</scope>
    <source>
        <strain evidence="3">YNK0</strain>
        <tissue evidence="3">Leaf</tissue>
    </source>
</reference>
<keyword evidence="1" id="KW-0677">Repeat</keyword>
<dbReference type="Proteomes" id="UP000655225">
    <property type="component" value="Unassembled WGS sequence"/>
</dbReference>
<keyword evidence="4" id="KW-1185">Reference proteome</keyword>
<name>A0A834ZE28_TETSI</name>
<dbReference type="AlphaFoldDB" id="A0A834ZE28"/>
<feature type="domain" description="DC1" evidence="2">
    <location>
        <begin position="90"/>
        <end position="137"/>
    </location>
</feature>
<feature type="domain" description="DC1" evidence="2">
    <location>
        <begin position="34"/>
        <end position="79"/>
    </location>
</feature>
<accession>A0A834ZE28</accession>
<dbReference type="InterPro" id="IPR004146">
    <property type="entry name" value="DC1"/>
</dbReference>
<dbReference type="OMA" id="SITHHTH"/>
<dbReference type="PANTHER" id="PTHR46288">
    <property type="entry name" value="PHORBOL-ESTER/DAG-TYPE DOMAIN-CONTAINING PROTEIN"/>
    <property type="match status" value="1"/>
</dbReference>
<sequence length="285" mass="30781">MSYKEEPKNLCVCKRKKMGKLKNEEKQPSFSHSSHGHPLEQAKLTQAGTVTCFGCKKDIVSGREYYSCKTCTYFLDHDCYGMPLSITHHTHHHSLKLEFYPPYDGKVFRCDICNNPGSNHWLYRCDGCQFDVHLHCATANQIAQPQPLYPSTPPSNNTNTMTPMGAPQFTPNASYVHQASNHSNYVVQPNGNNYNQASSYGYYRAPFVQPNGAMMGGVPQANQGMVYANGPGGFSQGGMGNGMAGVAVAGVATGLAGGIGQEAFQGAMGGWGTDHGSGSSYPSSE</sequence>
<dbReference type="InterPro" id="IPR046349">
    <property type="entry name" value="C1-like_sf"/>
</dbReference>
<dbReference type="Pfam" id="PF03107">
    <property type="entry name" value="C1_2"/>
    <property type="match status" value="2"/>
</dbReference>
<organism evidence="3 4">
    <name type="scientific">Tetracentron sinense</name>
    <name type="common">Spur-leaf</name>
    <dbReference type="NCBI Taxonomy" id="13715"/>
    <lineage>
        <taxon>Eukaryota</taxon>
        <taxon>Viridiplantae</taxon>
        <taxon>Streptophyta</taxon>
        <taxon>Embryophyta</taxon>
        <taxon>Tracheophyta</taxon>
        <taxon>Spermatophyta</taxon>
        <taxon>Magnoliopsida</taxon>
        <taxon>Trochodendrales</taxon>
        <taxon>Trochodendraceae</taxon>
        <taxon>Tetracentron</taxon>
    </lineage>
</organism>
<evidence type="ECO:0000313" key="3">
    <source>
        <dbReference type="EMBL" id="KAF8403915.1"/>
    </source>
</evidence>
<dbReference type="SUPFAM" id="SSF57889">
    <property type="entry name" value="Cysteine-rich domain"/>
    <property type="match status" value="1"/>
</dbReference>
<dbReference type="OrthoDB" id="1877533at2759"/>
<evidence type="ECO:0000259" key="2">
    <source>
        <dbReference type="Pfam" id="PF03107"/>
    </source>
</evidence>
<dbReference type="EMBL" id="JABCRI010000007">
    <property type="protein sequence ID" value="KAF8403915.1"/>
    <property type="molecule type" value="Genomic_DNA"/>
</dbReference>
<dbReference type="InterPro" id="IPR013083">
    <property type="entry name" value="Znf_RING/FYVE/PHD"/>
</dbReference>
<evidence type="ECO:0000256" key="1">
    <source>
        <dbReference type="ARBA" id="ARBA00022737"/>
    </source>
</evidence>
<comment type="caution">
    <text evidence="3">The sequence shown here is derived from an EMBL/GenBank/DDBJ whole genome shotgun (WGS) entry which is preliminary data.</text>
</comment>
<proteinExistence type="predicted"/>
<gene>
    <name evidence="3" type="ORF">HHK36_012021</name>
</gene>